<evidence type="ECO:0000313" key="5">
    <source>
        <dbReference type="Proteomes" id="UP000827517"/>
    </source>
</evidence>
<evidence type="ECO:0000256" key="2">
    <source>
        <dbReference type="ARBA" id="ARBA00023284"/>
    </source>
</evidence>
<evidence type="ECO:0000313" key="4">
    <source>
        <dbReference type="EMBL" id="QZA70506.1"/>
    </source>
</evidence>
<dbReference type="SUPFAM" id="SSF52833">
    <property type="entry name" value="Thioredoxin-like"/>
    <property type="match status" value="1"/>
</dbReference>
<dbReference type="PANTHER" id="PTHR45694:SF28">
    <property type="entry name" value="GLUTAREDOXIN 1"/>
    <property type="match status" value="1"/>
</dbReference>
<keyword evidence="2" id="KW-0676">Redox-active center</keyword>
<name>A0AAE7X1K6_9CAUD</name>
<dbReference type="PROSITE" id="PS51354">
    <property type="entry name" value="GLUTAREDOXIN_2"/>
    <property type="match status" value="1"/>
</dbReference>
<feature type="domain" description="Glutaredoxin" evidence="3">
    <location>
        <begin position="3"/>
        <end position="64"/>
    </location>
</feature>
<dbReference type="RefSeq" id="YP_010667771.1">
    <property type="nucleotide sequence ID" value="NC_070952.1"/>
</dbReference>
<dbReference type="Proteomes" id="UP000827517">
    <property type="component" value="Segment"/>
</dbReference>
<organism evidence="4 5">
    <name type="scientific">Erwinia phage AH04</name>
    <dbReference type="NCBI Taxonomy" id="2869569"/>
    <lineage>
        <taxon>Viruses</taxon>
        <taxon>Duplodnaviria</taxon>
        <taxon>Heunggongvirae</taxon>
        <taxon>Uroviricota</taxon>
        <taxon>Caudoviricetes</taxon>
        <taxon>Chimalliviridae</taxon>
        <taxon>Meadowvirus</taxon>
        <taxon>Meadowvirus AH04</taxon>
    </lineage>
</organism>
<dbReference type="Gene3D" id="3.40.30.10">
    <property type="entry name" value="Glutaredoxin"/>
    <property type="match status" value="1"/>
</dbReference>
<evidence type="ECO:0000259" key="3">
    <source>
        <dbReference type="Pfam" id="PF00462"/>
    </source>
</evidence>
<dbReference type="GO" id="GO:0034599">
    <property type="term" value="P:cellular response to oxidative stress"/>
    <property type="evidence" value="ECO:0007669"/>
    <property type="project" value="TreeGrafter"/>
</dbReference>
<proteinExistence type="predicted"/>
<evidence type="ECO:0000256" key="1">
    <source>
        <dbReference type="ARBA" id="ARBA00023157"/>
    </source>
</evidence>
<dbReference type="PANTHER" id="PTHR45694">
    <property type="entry name" value="GLUTAREDOXIN 2"/>
    <property type="match status" value="1"/>
</dbReference>
<dbReference type="PRINTS" id="PR00160">
    <property type="entry name" value="GLUTAREDOXIN"/>
</dbReference>
<reference evidence="4" key="1">
    <citation type="submission" date="2021-07" db="EMBL/GenBank/DDBJ databases">
        <authorList>
            <person name="Roth S.J."/>
            <person name="Krukonis G.P."/>
            <person name="Delesalle V.A."/>
        </authorList>
    </citation>
    <scope>NUCLEOTIDE SEQUENCE</scope>
</reference>
<dbReference type="InterPro" id="IPR002109">
    <property type="entry name" value="Glutaredoxin"/>
</dbReference>
<keyword evidence="5" id="KW-1185">Reference proteome</keyword>
<dbReference type="PROSITE" id="PS00195">
    <property type="entry name" value="GLUTAREDOXIN_1"/>
    <property type="match status" value="1"/>
</dbReference>
<dbReference type="InterPro" id="IPR011767">
    <property type="entry name" value="GLR_AS"/>
</dbReference>
<dbReference type="GeneID" id="77943910"/>
<dbReference type="InterPro" id="IPR036249">
    <property type="entry name" value="Thioredoxin-like_sf"/>
</dbReference>
<dbReference type="KEGG" id="vg:77943910"/>
<dbReference type="GO" id="GO:0015038">
    <property type="term" value="F:glutathione disulfide oxidoreductase activity"/>
    <property type="evidence" value="ECO:0007669"/>
    <property type="project" value="TreeGrafter"/>
</dbReference>
<accession>A0AAE7X1K6</accession>
<protein>
    <submittedName>
        <fullName evidence="4">GrxA family glutaredoxin</fullName>
    </submittedName>
</protein>
<gene>
    <name evidence="4" type="primary">16</name>
    <name evidence="4" type="ORF">AH04_16</name>
</gene>
<sequence length="84" mass="9399">MKVVIYGKDQCVFCKRAKQLVEERDVDNEYIDIIETGLGKEGLEKIVGGPVTSVPQIFVDDVHVGGYTDLVSYLNKPNKPEVEE</sequence>
<dbReference type="InterPro" id="IPR014025">
    <property type="entry name" value="Glutaredoxin_subgr"/>
</dbReference>
<keyword evidence="1" id="KW-1015">Disulfide bond</keyword>
<dbReference type="EMBL" id="MZ501267">
    <property type="protein sequence ID" value="QZA70506.1"/>
    <property type="molecule type" value="Genomic_DNA"/>
</dbReference>
<dbReference type="Pfam" id="PF00462">
    <property type="entry name" value="Glutaredoxin"/>
    <property type="match status" value="1"/>
</dbReference>
<dbReference type="NCBIfam" id="NF008401">
    <property type="entry name" value="PRK11200.1"/>
    <property type="match status" value="1"/>
</dbReference>